<protein>
    <submittedName>
        <fullName evidence="1">Putative ovule protein</fullName>
    </submittedName>
</protein>
<dbReference type="AlphaFoldDB" id="A0A0V0GQ73"/>
<reference evidence="1" key="1">
    <citation type="submission" date="2015-12" db="EMBL/GenBank/DDBJ databases">
        <title>Gene expression during late stages of embryo sac development: a critical building block for successful pollen-pistil interactions.</title>
        <authorList>
            <person name="Liu Y."/>
            <person name="Joly V."/>
            <person name="Sabar M."/>
            <person name="Matton D.P."/>
        </authorList>
    </citation>
    <scope>NUCLEOTIDE SEQUENCE</scope>
</reference>
<organism evidence="1">
    <name type="scientific">Solanum chacoense</name>
    <name type="common">Chaco potato</name>
    <dbReference type="NCBI Taxonomy" id="4108"/>
    <lineage>
        <taxon>Eukaryota</taxon>
        <taxon>Viridiplantae</taxon>
        <taxon>Streptophyta</taxon>
        <taxon>Embryophyta</taxon>
        <taxon>Tracheophyta</taxon>
        <taxon>Spermatophyta</taxon>
        <taxon>Magnoliopsida</taxon>
        <taxon>eudicotyledons</taxon>
        <taxon>Gunneridae</taxon>
        <taxon>Pentapetalae</taxon>
        <taxon>asterids</taxon>
        <taxon>lamiids</taxon>
        <taxon>Solanales</taxon>
        <taxon>Solanaceae</taxon>
        <taxon>Solanoideae</taxon>
        <taxon>Solaneae</taxon>
        <taxon>Solanum</taxon>
    </lineage>
</organism>
<evidence type="ECO:0000313" key="1">
    <source>
        <dbReference type="EMBL" id="JAP10370.1"/>
    </source>
</evidence>
<name>A0A0V0GQ73_SOLCH</name>
<sequence length="64" mass="7320">MAKCPMVFSGSSFKNSSILFIDLTELYYLVTLFQKLLVFYCVRGGQVINLDLLNRNSTKFLNTC</sequence>
<dbReference type="EMBL" id="GEDG01033239">
    <property type="protein sequence ID" value="JAP10370.1"/>
    <property type="molecule type" value="Transcribed_RNA"/>
</dbReference>
<accession>A0A0V0GQ73</accession>
<proteinExistence type="predicted"/>